<sequence>MFHAHLKTIEVGEFAGQQDEFSALKILVKNAMVLEKVDLVCSTNLEGGPEKKTEITKQLTDLPRGPESSEIEIVLH</sequence>
<dbReference type="OrthoDB" id="1157748at2759"/>
<evidence type="ECO:0000256" key="1">
    <source>
        <dbReference type="SAM" id="MobiDB-lite"/>
    </source>
</evidence>
<dbReference type="Proteomes" id="UP000327157">
    <property type="component" value="Chromosome 10"/>
</dbReference>
<reference evidence="3 4" key="1">
    <citation type="submission" date="2019-09" db="EMBL/GenBank/DDBJ databases">
        <authorList>
            <person name="Ou C."/>
        </authorList>
    </citation>
    <scope>NUCLEOTIDE SEQUENCE [LARGE SCALE GENOMIC DNA]</scope>
    <source>
        <strain evidence="3">S2</strain>
        <tissue evidence="3">Leaf</tissue>
    </source>
</reference>
<feature type="domain" description="FBD" evidence="2">
    <location>
        <begin position="2"/>
        <end position="37"/>
    </location>
</feature>
<evidence type="ECO:0000313" key="4">
    <source>
        <dbReference type="Proteomes" id="UP000327157"/>
    </source>
</evidence>
<evidence type="ECO:0000313" key="3">
    <source>
        <dbReference type="EMBL" id="KAB2601025.1"/>
    </source>
</evidence>
<accession>A0A5N5FD51</accession>
<dbReference type="Pfam" id="PF08387">
    <property type="entry name" value="FBD"/>
    <property type="match status" value="1"/>
</dbReference>
<dbReference type="InterPro" id="IPR006566">
    <property type="entry name" value="FBD"/>
</dbReference>
<reference evidence="3 4" key="3">
    <citation type="submission" date="2019-11" db="EMBL/GenBank/DDBJ databases">
        <title>A de novo genome assembly of a pear dwarfing rootstock.</title>
        <authorList>
            <person name="Wang F."/>
            <person name="Wang J."/>
            <person name="Li S."/>
            <person name="Zhang Y."/>
            <person name="Fang M."/>
            <person name="Ma L."/>
            <person name="Zhao Y."/>
            <person name="Jiang S."/>
        </authorList>
    </citation>
    <scope>NUCLEOTIDE SEQUENCE [LARGE SCALE GENOMIC DNA]</scope>
    <source>
        <strain evidence="3">S2</strain>
        <tissue evidence="3">Leaf</tissue>
    </source>
</reference>
<organism evidence="3 4">
    <name type="scientific">Pyrus ussuriensis x Pyrus communis</name>
    <dbReference type="NCBI Taxonomy" id="2448454"/>
    <lineage>
        <taxon>Eukaryota</taxon>
        <taxon>Viridiplantae</taxon>
        <taxon>Streptophyta</taxon>
        <taxon>Embryophyta</taxon>
        <taxon>Tracheophyta</taxon>
        <taxon>Spermatophyta</taxon>
        <taxon>Magnoliopsida</taxon>
        <taxon>eudicotyledons</taxon>
        <taxon>Gunneridae</taxon>
        <taxon>Pentapetalae</taxon>
        <taxon>rosids</taxon>
        <taxon>fabids</taxon>
        <taxon>Rosales</taxon>
        <taxon>Rosaceae</taxon>
        <taxon>Amygdaloideae</taxon>
        <taxon>Maleae</taxon>
        <taxon>Pyrus</taxon>
    </lineage>
</organism>
<reference evidence="4" key="2">
    <citation type="submission" date="2019-10" db="EMBL/GenBank/DDBJ databases">
        <title>A de novo genome assembly of a pear dwarfing rootstock.</title>
        <authorList>
            <person name="Wang F."/>
            <person name="Wang J."/>
            <person name="Li S."/>
            <person name="Zhang Y."/>
            <person name="Fang M."/>
            <person name="Ma L."/>
            <person name="Zhao Y."/>
            <person name="Jiang S."/>
        </authorList>
    </citation>
    <scope>NUCLEOTIDE SEQUENCE [LARGE SCALE GENOMIC DNA]</scope>
</reference>
<feature type="region of interest" description="Disordered" evidence="1">
    <location>
        <begin position="46"/>
        <end position="76"/>
    </location>
</feature>
<dbReference type="EMBL" id="SMOL01000695">
    <property type="protein sequence ID" value="KAB2601025.1"/>
    <property type="molecule type" value="Genomic_DNA"/>
</dbReference>
<protein>
    <recommendedName>
        <fullName evidence="2">FBD domain-containing protein</fullName>
    </recommendedName>
</protein>
<keyword evidence="4" id="KW-1185">Reference proteome</keyword>
<name>A0A5N5FD51_9ROSA</name>
<gene>
    <name evidence="3" type="ORF">D8674_002030</name>
</gene>
<comment type="caution">
    <text evidence="3">The sequence shown here is derived from an EMBL/GenBank/DDBJ whole genome shotgun (WGS) entry which is preliminary data.</text>
</comment>
<proteinExistence type="predicted"/>
<dbReference type="AlphaFoldDB" id="A0A5N5FD51"/>
<evidence type="ECO:0000259" key="2">
    <source>
        <dbReference type="Pfam" id="PF08387"/>
    </source>
</evidence>